<proteinExistence type="predicted"/>
<accession>A0A1B7LFB0</accession>
<evidence type="ECO:0000313" key="2">
    <source>
        <dbReference type="EMBL" id="OAT82308.1"/>
    </source>
</evidence>
<feature type="chain" id="PRO_5038332472" evidence="1">
    <location>
        <begin position="20"/>
        <end position="108"/>
    </location>
</feature>
<evidence type="ECO:0000256" key="1">
    <source>
        <dbReference type="SAM" id="SignalP"/>
    </source>
</evidence>
<organism evidence="2 3">
    <name type="scientific">Desulfotomaculum copahuensis</name>
    <dbReference type="NCBI Taxonomy" id="1838280"/>
    <lineage>
        <taxon>Bacteria</taxon>
        <taxon>Bacillati</taxon>
        <taxon>Bacillota</taxon>
        <taxon>Clostridia</taxon>
        <taxon>Eubacteriales</taxon>
        <taxon>Desulfotomaculaceae</taxon>
        <taxon>Desulfotomaculum</taxon>
    </lineage>
</organism>
<feature type="signal peptide" evidence="1">
    <location>
        <begin position="1"/>
        <end position="19"/>
    </location>
</feature>
<name>A0A1B7LFB0_9FIRM</name>
<evidence type="ECO:0000313" key="3">
    <source>
        <dbReference type="Proteomes" id="UP000078532"/>
    </source>
</evidence>
<sequence length="108" mass="11913">MLVCLGICLALVVFGLQVAADGFNQDVQPAQPVCLFHLNAAGPGDVQVDLLGRNWTLTWPSDGSALPVITGQIKREWQWRVIVDTILEYGQQLNAIIIDGVHRLDRHL</sequence>
<dbReference type="Proteomes" id="UP000078532">
    <property type="component" value="Unassembled WGS sequence"/>
</dbReference>
<dbReference type="EMBL" id="LYVF01000137">
    <property type="protein sequence ID" value="OAT82308.1"/>
    <property type="molecule type" value="Genomic_DNA"/>
</dbReference>
<keyword evidence="3" id="KW-1185">Reference proteome</keyword>
<protein>
    <submittedName>
        <fullName evidence="2">Uncharacterized protein</fullName>
    </submittedName>
</protein>
<reference evidence="2 3" key="1">
    <citation type="submission" date="2016-04" db="EMBL/GenBank/DDBJ databases">
        <authorList>
            <person name="Evans L.H."/>
            <person name="Alamgir A."/>
            <person name="Owens N."/>
            <person name="Weber N.D."/>
            <person name="Virtaneva K."/>
            <person name="Barbian K."/>
            <person name="Babar A."/>
            <person name="Rosenke K."/>
        </authorList>
    </citation>
    <scope>NUCLEOTIDE SEQUENCE [LARGE SCALE GENOMIC DNA]</scope>
    <source>
        <strain evidence="2 3">LMa1</strain>
    </source>
</reference>
<dbReference type="AlphaFoldDB" id="A0A1B7LFB0"/>
<dbReference type="STRING" id="1838280.A6M21_09140"/>
<gene>
    <name evidence="2" type="ORF">A6M21_09140</name>
</gene>
<comment type="caution">
    <text evidence="2">The sequence shown here is derived from an EMBL/GenBank/DDBJ whole genome shotgun (WGS) entry which is preliminary data.</text>
</comment>
<keyword evidence="1" id="KW-0732">Signal</keyword>